<keyword evidence="7" id="KW-0408">Iron</keyword>
<comment type="cofactor">
    <cofactor evidence="1">
        <name>FAD</name>
        <dbReference type="ChEBI" id="CHEBI:57692"/>
    </cofactor>
</comment>
<dbReference type="InterPro" id="IPR006058">
    <property type="entry name" value="2Fe2S_fd_BS"/>
</dbReference>
<evidence type="ECO:0000259" key="10">
    <source>
        <dbReference type="PROSITE" id="PS51384"/>
    </source>
</evidence>
<dbReference type="RefSeq" id="WP_311620203.1">
    <property type="nucleotide sequence ID" value="NZ_JAVREV010000016.1"/>
</dbReference>
<dbReference type="SUPFAM" id="SSF52343">
    <property type="entry name" value="Ferredoxin reductase-like, C-terminal NADP-linked domain"/>
    <property type="match status" value="1"/>
</dbReference>
<evidence type="ECO:0000256" key="1">
    <source>
        <dbReference type="ARBA" id="ARBA00001974"/>
    </source>
</evidence>
<evidence type="ECO:0000256" key="6">
    <source>
        <dbReference type="ARBA" id="ARBA00023002"/>
    </source>
</evidence>
<feature type="domain" description="FAD-binding FR-type" evidence="10">
    <location>
        <begin position="1"/>
        <end position="103"/>
    </location>
</feature>
<dbReference type="PANTHER" id="PTHR47354:SF8">
    <property type="entry name" value="1,2-PHENYLACETYL-COA EPOXIDASE, SUBUNIT E"/>
    <property type="match status" value="1"/>
</dbReference>
<dbReference type="Proteomes" id="UP001183615">
    <property type="component" value="Unassembled WGS sequence"/>
</dbReference>
<evidence type="ECO:0000313" key="12">
    <source>
        <dbReference type="Proteomes" id="UP001183615"/>
    </source>
</evidence>
<dbReference type="SUPFAM" id="SSF63380">
    <property type="entry name" value="Riboflavin synthase domain-like"/>
    <property type="match status" value="1"/>
</dbReference>
<organism evidence="11 12">
    <name type="scientific">Streptomyces johnsoniae</name>
    <dbReference type="NCBI Taxonomy" id="3075532"/>
    <lineage>
        <taxon>Bacteria</taxon>
        <taxon>Bacillati</taxon>
        <taxon>Actinomycetota</taxon>
        <taxon>Actinomycetes</taxon>
        <taxon>Kitasatosporales</taxon>
        <taxon>Streptomycetaceae</taxon>
        <taxon>Streptomyces</taxon>
    </lineage>
</organism>
<dbReference type="PROSITE" id="PS51384">
    <property type="entry name" value="FAD_FR"/>
    <property type="match status" value="1"/>
</dbReference>
<evidence type="ECO:0000256" key="2">
    <source>
        <dbReference type="ARBA" id="ARBA00022630"/>
    </source>
</evidence>
<evidence type="ECO:0000259" key="9">
    <source>
        <dbReference type="PROSITE" id="PS51085"/>
    </source>
</evidence>
<dbReference type="InterPro" id="IPR039261">
    <property type="entry name" value="FNR_nucleotide-bd"/>
</dbReference>
<dbReference type="InterPro" id="IPR012675">
    <property type="entry name" value="Beta-grasp_dom_sf"/>
</dbReference>
<dbReference type="Gene3D" id="3.40.50.80">
    <property type="entry name" value="Nucleotide-binding domain of ferredoxin-NADP reductase (FNR) module"/>
    <property type="match status" value="1"/>
</dbReference>
<dbReference type="CDD" id="cd00207">
    <property type="entry name" value="fer2"/>
    <property type="match status" value="1"/>
</dbReference>
<feature type="domain" description="2Fe-2S ferredoxin-type" evidence="9">
    <location>
        <begin position="263"/>
        <end position="352"/>
    </location>
</feature>
<dbReference type="InterPro" id="IPR050415">
    <property type="entry name" value="MRET"/>
</dbReference>
<evidence type="ECO:0000256" key="3">
    <source>
        <dbReference type="ARBA" id="ARBA00022714"/>
    </source>
</evidence>
<evidence type="ECO:0000256" key="7">
    <source>
        <dbReference type="ARBA" id="ARBA00023004"/>
    </source>
</evidence>
<dbReference type="InterPro" id="IPR036010">
    <property type="entry name" value="2Fe-2S_ferredoxin-like_sf"/>
</dbReference>
<evidence type="ECO:0000256" key="5">
    <source>
        <dbReference type="ARBA" id="ARBA00022827"/>
    </source>
</evidence>
<keyword evidence="12" id="KW-1185">Reference proteome</keyword>
<evidence type="ECO:0000313" key="11">
    <source>
        <dbReference type="EMBL" id="MDT0446039.1"/>
    </source>
</evidence>
<dbReference type="InterPro" id="IPR001041">
    <property type="entry name" value="2Fe-2S_ferredoxin-type"/>
</dbReference>
<gene>
    <name evidence="11" type="ORF">RM779_26090</name>
</gene>
<dbReference type="InterPro" id="IPR017927">
    <property type="entry name" value="FAD-bd_FR_type"/>
</dbReference>
<dbReference type="Pfam" id="PF00175">
    <property type="entry name" value="NAD_binding_1"/>
    <property type="match status" value="1"/>
</dbReference>
<dbReference type="InterPro" id="IPR001433">
    <property type="entry name" value="OxRdtase_FAD/NAD-bd"/>
</dbReference>
<reference evidence="12" key="1">
    <citation type="submission" date="2023-07" db="EMBL/GenBank/DDBJ databases">
        <title>30 novel species of actinomycetes from the DSMZ collection.</title>
        <authorList>
            <person name="Nouioui I."/>
        </authorList>
    </citation>
    <scope>NUCLEOTIDE SEQUENCE [LARGE SCALE GENOMIC DNA]</scope>
    <source>
        <strain evidence="12">DSM 41886</strain>
    </source>
</reference>
<dbReference type="Pfam" id="PF00111">
    <property type="entry name" value="Fer2"/>
    <property type="match status" value="1"/>
</dbReference>
<dbReference type="EMBL" id="JAVREV010000016">
    <property type="protein sequence ID" value="MDT0446039.1"/>
    <property type="molecule type" value="Genomic_DNA"/>
</dbReference>
<keyword evidence="8" id="KW-0411">Iron-sulfur</keyword>
<dbReference type="PROSITE" id="PS51085">
    <property type="entry name" value="2FE2S_FER_2"/>
    <property type="match status" value="1"/>
</dbReference>
<sequence length="352" mass="36896">MFHPLTVARTSRAAEDAVAVTLAVPPPLRAAFRHVPGQHLTFRHGALRRTYSIASAAADGGADLLTVGIRHVPGGAFSAGFARELAAGSWVDVLPPRGRFTLRPRPGHFAAVAGGSGITPVLSMAATLLAAEPAARFTLLRSDRSAASAMFLDEVADLKDRHPGRFQSLHALTREERSAGLPPGRLDRARLRALLPALLPCDAVAGWYLCGPEGLIDAARGALRALGVARERVHIELFHAGAAPPEPGANAAGAADAANAQAGTLTATLDGRRASWPVAAGETLLSAVLRNRPDAPYACRGGVCGTCRARLTDGRVRMDRNYALEPAETEAGYVLACQSRPLTDRVGLDFDA</sequence>
<dbReference type="CDD" id="cd06214">
    <property type="entry name" value="PA_degradation_oxidoreductase_like"/>
    <property type="match status" value="1"/>
</dbReference>
<keyword evidence="2" id="KW-0285">Flavoprotein</keyword>
<keyword evidence="4" id="KW-0479">Metal-binding</keyword>
<dbReference type="InterPro" id="IPR017938">
    <property type="entry name" value="Riboflavin_synthase-like_b-brl"/>
</dbReference>
<dbReference type="PANTHER" id="PTHR47354">
    <property type="entry name" value="NADH OXIDOREDUCTASE HCR"/>
    <property type="match status" value="1"/>
</dbReference>
<evidence type="ECO:0000256" key="8">
    <source>
        <dbReference type="ARBA" id="ARBA00023014"/>
    </source>
</evidence>
<name>A0ABU2SDX8_9ACTN</name>
<protein>
    <submittedName>
        <fullName evidence="11">2Fe-2S iron-sulfur cluster-binding protein</fullName>
    </submittedName>
</protein>
<dbReference type="SUPFAM" id="SSF54292">
    <property type="entry name" value="2Fe-2S ferredoxin-like"/>
    <property type="match status" value="1"/>
</dbReference>
<comment type="caution">
    <text evidence="11">The sequence shown here is derived from an EMBL/GenBank/DDBJ whole genome shotgun (WGS) entry which is preliminary data.</text>
</comment>
<proteinExistence type="predicted"/>
<dbReference type="Gene3D" id="3.10.20.30">
    <property type="match status" value="1"/>
</dbReference>
<dbReference type="Gene3D" id="2.40.30.10">
    <property type="entry name" value="Translation factors"/>
    <property type="match status" value="1"/>
</dbReference>
<dbReference type="PRINTS" id="PR00410">
    <property type="entry name" value="PHEHYDRXLASE"/>
</dbReference>
<evidence type="ECO:0000256" key="4">
    <source>
        <dbReference type="ARBA" id="ARBA00022723"/>
    </source>
</evidence>
<accession>A0ABU2SDX8</accession>
<keyword evidence="5" id="KW-0274">FAD</keyword>
<dbReference type="PROSITE" id="PS00197">
    <property type="entry name" value="2FE2S_FER_1"/>
    <property type="match status" value="1"/>
</dbReference>
<keyword evidence="3" id="KW-0001">2Fe-2S</keyword>
<keyword evidence="6" id="KW-0560">Oxidoreductase</keyword>